<name>A0A0M6YHC8_9RHOB</name>
<gene>
    <name evidence="1" type="ORF">JDO7802_01768</name>
</gene>
<dbReference type="STRING" id="420998.JDO7802_01768"/>
<accession>A0A0M6YHC8</accession>
<dbReference type="EMBL" id="CXSU01000011">
    <property type="protein sequence ID" value="CTQ49752.1"/>
    <property type="molecule type" value="Genomic_DNA"/>
</dbReference>
<dbReference type="Proteomes" id="UP000049222">
    <property type="component" value="Unassembled WGS sequence"/>
</dbReference>
<dbReference type="AlphaFoldDB" id="A0A0M6YHC8"/>
<proteinExistence type="predicted"/>
<protein>
    <submittedName>
        <fullName evidence="1">Uncharacterized protein</fullName>
    </submittedName>
</protein>
<reference evidence="1 2" key="1">
    <citation type="submission" date="2015-07" db="EMBL/GenBank/DDBJ databases">
        <authorList>
            <person name="Noorani M."/>
        </authorList>
    </citation>
    <scope>NUCLEOTIDE SEQUENCE [LARGE SCALE GENOMIC DNA]</scope>
    <source>
        <strain evidence="1 2">CECT 7802</strain>
    </source>
</reference>
<keyword evidence="2" id="KW-1185">Reference proteome</keyword>
<sequence>MLIPLLFVATPAISQDISAPEAGSTIETEHVLPGASAGMKIRLKGVVLTIEDLEIELILDPQDGEPILGPGAEN</sequence>
<dbReference type="RefSeq" id="WP_144430561.1">
    <property type="nucleotide sequence ID" value="NZ_CXSU01000011.1"/>
</dbReference>
<organism evidence="1 2">
    <name type="scientific">Jannaschia donghaensis</name>
    <dbReference type="NCBI Taxonomy" id="420998"/>
    <lineage>
        <taxon>Bacteria</taxon>
        <taxon>Pseudomonadati</taxon>
        <taxon>Pseudomonadota</taxon>
        <taxon>Alphaproteobacteria</taxon>
        <taxon>Rhodobacterales</taxon>
        <taxon>Roseobacteraceae</taxon>
        <taxon>Jannaschia</taxon>
    </lineage>
</organism>
<evidence type="ECO:0000313" key="1">
    <source>
        <dbReference type="EMBL" id="CTQ49752.1"/>
    </source>
</evidence>
<evidence type="ECO:0000313" key="2">
    <source>
        <dbReference type="Proteomes" id="UP000049222"/>
    </source>
</evidence>